<dbReference type="EMBL" id="QXHD01000003">
    <property type="protein sequence ID" value="NEZ54638.1"/>
    <property type="molecule type" value="Genomic_DNA"/>
</dbReference>
<keyword evidence="3" id="KW-1185">Reference proteome</keyword>
<evidence type="ECO:0000313" key="3">
    <source>
        <dbReference type="Proteomes" id="UP000481033"/>
    </source>
</evidence>
<protein>
    <submittedName>
        <fullName evidence="2">Uncharacterized protein</fullName>
    </submittedName>
</protein>
<feature type="transmembrane region" description="Helical" evidence="1">
    <location>
        <begin position="163"/>
        <end position="184"/>
    </location>
</feature>
<feature type="transmembrane region" description="Helical" evidence="1">
    <location>
        <begin position="292"/>
        <end position="310"/>
    </location>
</feature>
<feature type="transmembrane region" description="Helical" evidence="1">
    <location>
        <begin position="12"/>
        <end position="33"/>
    </location>
</feature>
<keyword evidence="1" id="KW-0812">Transmembrane</keyword>
<feature type="transmembrane region" description="Helical" evidence="1">
    <location>
        <begin position="204"/>
        <end position="223"/>
    </location>
</feature>
<feature type="transmembrane region" description="Helical" evidence="1">
    <location>
        <begin position="433"/>
        <end position="452"/>
    </location>
</feature>
<evidence type="ECO:0000256" key="1">
    <source>
        <dbReference type="SAM" id="Phobius"/>
    </source>
</evidence>
<name>A0A6M0REF0_9CYAN</name>
<feature type="transmembrane region" description="Helical" evidence="1">
    <location>
        <begin position="77"/>
        <end position="97"/>
    </location>
</feature>
<organism evidence="2 3">
    <name type="scientific">Adonisia turfae CCMR0081</name>
    <dbReference type="NCBI Taxonomy" id="2292702"/>
    <lineage>
        <taxon>Bacteria</taxon>
        <taxon>Bacillati</taxon>
        <taxon>Cyanobacteriota</taxon>
        <taxon>Adonisia</taxon>
        <taxon>Adonisia turfae</taxon>
    </lineage>
</organism>
<feature type="transmembrane region" description="Helical" evidence="1">
    <location>
        <begin position="341"/>
        <end position="356"/>
    </location>
</feature>
<evidence type="ECO:0000313" key="2">
    <source>
        <dbReference type="EMBL" id="NEZ54638.1"/>
    </source>
</evidence>
<comment type="caution">
    <text evidence="2">The sequence shown here is derived from an EMBL/GenBank/DDBJ whole genome shotgun (WGS) entry which is preliminary data.</text>
</comment>
<feature type="transmembrane region" description="Helical" evidence="1">
    <location>
        <begin position="368"/>
        <end position="388"/>
    </location>
</feature>
<dbReference type="RefSeq" id="WP_163696284.1">
    <property type="nucleotide sequence ID" value="NZ_QXHD01000003.1"/>
</dbReference>
<proteinExistence type="predicted"/>
<reference evidence="2 3" key="1">
    <citation type="journal article" date="2020" name="Microb. Ecol.">
        <title>Ecogenomics of the Marine Benthic Filamentous Cyanobacterium Adonisia.</title>
        <authorList>
            <person name="Walter J.M."/>
            <person name="Coutinho F.H."/>
            <person name="Leomil L."/>
            <person name="Hargreaves P.I."/>
            <person name="Campeao M.E."/>
            <person name="Vieira V.V."/>
            <person name="Silva B.S."/>
            <person name="Fistarol G.O."/>
            <person name="Salomon P.S."/>
            <person name="Sawabe T."/>
            <person name="Mino S."/>
            <person name="Hosokawa M."/>
            <person name="Miyashita H."/>
            <person name="Maruyama F."/>
            <person name="van Verk M.C."/>
            <person name="Dutilh B.E."/>
            <person name="Thompson C.C."/>
            <person name="Thompson F.L."/>
        </authorList>
    </citation>
    <scope>NUCLEOTIDE SEQUENCE [LARGE SCALE GENOMIC DNA]</scope>
    <source>
        <strain evidence="2 3">CCMR0081</strain>
    </source>
</reference>
<accession>A0A6M0REF0</accession>
<sequence>MKQFIAKIANSRAIFMIGCGYLFLAFLPLHWPINIGLDPSWSYGITRAAQSGMQFGKDIIFTFGPWGFLTHGVSMEIVWWQIWLFRTIVHLMFWVVFTRLILTTDKSHILYKYLAIFSIGLIYCRGLSHDYELAYTLLALVTLLLHKKLNSFWILLLGGLAGFLSLTKLSLGIKAFLLFLPLLYPKLANGESPKTSYLARFIPNISFLIVFISAFLLAGELFVYPAELFQKSIRFSLFFVLVSLLLTIIVTFFKANNPLGLNRTYGFNFLKIIEEFSKQSKKRESRGFWPDWHSLLVISFAISTLLLSLLNRDIYRYLHTALEITSGYSSAMSVIGPRPELLFGLVCLVSILFYCLEQARLSLQNPRLIAYFLSVFLFSWFSFKHGFVRQDGHMFLFFHTLLIVICTILMVHRNSLQPSGNTPPIKRPYRRPFVLWIMAFLTVFYLINPSLFGREFGQVNLTSLSPLSVIRRVQYTSDIYGKYLIGQKQSQRNLEPEDLGDSVRNILGSESVDIIPWDIVRAEKNNLNWQPRPIFQSYAVYTDFLDTKNLESFQLNPRKYLLYDFKSIDGRHPFFDEPKTLRYVLCNYDKVSLDKQSSSSLILQNRSLDSRCATDGLPISQAKEWNVPISIDEMDSGFTTVKVKVGYTLLGKLYKLLFRAPPTYIEVQYYNGSTSRYRFIPENAQGGLVINPLPSSSEMFDLTFFETESYSNSNKVRTLEFSNSNSLLYKKSLALEFNNYSLDKTNS</sequence>
<keyword evidence="1" id="KW-0472">Membrane</keyword>
<feature type="transmembrane region" description="Helical" evidence="1">
    <location>
        <begin position="109"/>
        <end position="128"/>
    </location>
</feature>
<keyword evidence="1" id="KW-1133">Transmembrane helix</keyword>
<dbReference type="Proteomes" id="UP000481033">
    <property type="component" value="Unassembled WGS sequence"/>
</dbReference>
<gene>
    <name evidence="2" type="ORF">DXZ20_02805</name>
</gene>
<dbReference type="AlphaFoldDB" id="A0A6M0REF0"/>
<feature type="transmembrane region" description="Helical" evidence="1">
    <location>
        <begin position="235"/>
        <end position="253"/>
    </location>
</feature>
<feature type="transmembrane region" description="Helical" evidence="1">
    <location>
        <begin position="394"/>
        <end position="412"/>
    </location>
</feature>